<accession>A0A3Q9G128</accession>
<keyword evidence="2" id="KW-0812">Transmembrane</keyword>
<dbReference type="CDD" id="cd00093">
    <property type="entry name" value="HTH_XRE"/>
    <property type="match status" value="1"/>
</dbReference>
<dbReference type="SUPFAM" id="SSF47090">
    <property type="entry name" value="PGBD-like"/>
    <property type="match status" value="1"/>
</dbReference>
<dbReference type="Gene3D" id="1.10.260.40">
    <property type="entry name" value="lambda repressor-like DNA-binding domains"/>
    <property type="match status" value="1"/>
</dbReference>
<feature type="transmembrane region" description="Helical" evidence="2">
    <location>
        <begin position="123"/>
        <end position="142"/>
    </location>
</feature>
<dbReference type="OrthoDB" id="9815541at2"/>
<protein>
    <submittedName>
        <fullName evidence="4">Peptidoglycan-binding protein</fullName>
    </submittedName>
</protein>
<evidence type="ECO:0000313" key="4">
    <source>
        <dbReference type="EMBL" id="AZQ73104.1"/>
    </source>
</evidence>
<keyword evidence="2" id="KW-0472">Membrane</keyword>
<gene>
    <name evidence="4" type="ORF">EKH77_19510</name>
</gene>
<name>A0A3Q9G128_STRLT</name>
<dbReference type="GO" id="GO:0003677">
    <property type="term" value="F:DNA binding"/>
    <property type="evidence" value="ECO:0007669"/>
    <property type="project" value="InterPro"/>
</dbReference>
<dbReference type="InterPro" id="IPR036365">
    <property type="entry name" value="PGBD-like_sf"/>
</dbReference>
<feature type="region of interest" description="Disordered" evidence="1">
    <location>
        <begin position="91"/>
        <end position="118"/>
    </location>
</feature>
<dbReference type="Pfam" id="PF13560">
    <property type="entry name" value="HTH_31"/>
    <property type="match status" value="1"/>
</dbReference>
<dbReference type="SMART" id="SM00530">
    <property type="entry name" value="HTH_XRE"/>
    <property type="match status" value="1"/>
</dbReference>
<feature type="domain" description="HTH cro/C1-type" evidence="3">
    <location>
        <begin position="22"/>
        <end position="76"/>
    </location>
</feature>
<proteinExistence type="predicted"/>
<evidence type="ECO:0000256" key="1">
    <source>
        <dbReference type="SAM" id="MobiDB-lite"/>
    </source>
</evidence>
<dbReference type="InterPro" id="IPR036366">
    <property type="entry name" value="PGBDSf"/>
</dbReference>
<dbReference type="Proteomes" id="UP000267900">
    <property type="component" value="Chromosome"/>
</dbReference>
<keyword evidence="5" id="KW-1185">Reference proteome</keyword>
<evidence type="ECO:0000256" key="2">
    <source>
        <dbReference type="SAM" id="Phobius"/>
    </source>
</evidence>
<dbReference type="SUPFAM" id="SSF47413">
    <property type="entry name" value="lambda repressor-like DNA-binding domains"/>
    <property type="match status" value="1"/>
</dbReference>
<evidence type="ECO:0000313" key="5">
    <source>
        <dbReference type="Proteomes" id="UP000267900"/>
    </source>
</evidence>
<sequence>MSRWRELPASLDQRVRQLVVQLRRLKDRSGLSLAALAAKTSYSSSSWERYLNGRQLPPRDAVEELARVCGADATRLLVLHEVAAEAWTDEAAETDEAEEAAGAAPGAPTAPPPAGGGRRTTTVVLAAAVVALAVALAAVLLATRPWQDDRTTADPGHAHAAVGDTPAPFVFVQGRSRPCDVQRHDGDLKAGYSATRTTLMDLKSTGWEVLEAQCLLRYHGFDPGIADGSYGEKSKDAAKAFQKARGLVVDGIVGPDTWKELRR</sequence>
<dbReference type="Pfam" id="PF01471">
    <property type="entry name" value="PG_binding_1"/>
    <property type="match status" value="1"/>
</dbReference>
<keyword evidence="2" id="KW-1133">Transmembrane helix</keyword>
<dbReference type="PROSITE" id="PS50943">
    <property type="entry name" value="HTH_CROC1"/>
    <property type="match status" value="1"/>
</dbReference>
<dbReference type="Gene3D" id="1.10.101.10">
    <property type="entry name" value="PGBD-like superfamily/PGBD"/>
    <property type="match status" value="1"/>
</dbReference>
<organism evidence="4 5">
    <name type="scientific">Streptomyces luteoverticillatus</name>
    <name type="common">Streptoverticillium luteoverticillatus</name>
    <dbReference type="NCBI Taxonomy" id="66425"/>
    <lineage>
        <taxon>Bacteria</taxon>
        <taxon>Bacillati</taxon>
        <taxon>Actinomycetota</taxon>
        <taxon>Actinomycetes</taxon>
        <taxon>Kitasatosporales</taxon>
        <taxon>Streptomycetaceae</taxon>
        <taxon>Streptomyces</taxon>
    </lineage>
</organism>
<dbReference type="AlphaFoldDB" id="A0A3Q9G128"/>
<evidence type="ECO:0000259" key="3">
    <source>
        <dbReference type="PROSITE" id="PS50943"/>
    </source>
</evidence>
<dbReference type="InterPro" id="IPR002477">
    <property type="entry name" value="Peptidoglycan-bd-like"/>
</dbReference>
<reference evidence="4 5" key="1">
    <citation type="submission" date="2018-12" db="EMBL/GenBank/DDBJ databases">
        <title>The whole draft genome of Streptomyce luteoverticillatus CGMCC 15060.</title>
        <authorList>
            <person name="Feng Z."/>
            <person name="Chen G."/>
            <person name="Zhang J."/>
            <person name="Zhu H."/>
            <person name="Yu X."/>
            <person name="Zhang W."/>
            <person name="Zhang X."/>
        </authorList>
    </citation>
    <scope>NUCLEOTIDE SEQUENCE [LARGE SCALE GENOMIC DNA]</scope>
    <source>
        <strain evidence="4 5">CGMCC 15060</strain>
    </source>
</reference>
<dbReference type="InterPro" id="IPR010982">
    <property type="entry name" value="Lambda_DNA-bd_dom_sf"/>
</dbReference>
<dbReference type="InterPro" id="IPR001387">
    <property type="entry name" value="Cro/C1-type_HTH"/>
</dbReference>
<dbReference type="EMBL" id="CP034587">
    <property type="protein sequence ID" value="AZQ73104.1"/>
    <property type="molecule type" value="Genomic_DNA"/>
</dbReference>
<dbReference type="RefSeq" id="WP_126915620.1">
    <property type="nucleotide sequence ID" value="NZ_CP034587.1"/>
</dbReference>